<reference evidence="1" key="1">
    <citation type="submission" date="2021-06" db="EMBL/GenBank/DDBJ databases">
        <authorList>
            <person name="Kallberg Y."/>
            <person name="Tangrot J."/>
            <person name="Rosling A."/>
        </authorList>
    </citation>
    <scope>NUCLEOTIDE SEQUENCE</scope>
    <source>
        <strain evidence="1">IA702</strain>
    </source>
</reference>
<evidence type="ECO:0000313" key="1">
    <source>
        <dbReference type="EMBL" id="CAG8490770.1"/>
    </source>
</evidence>
<dbReference type="EMBL" id="CAJVPJ010000176">
    <property type="protein sequence ID" value="CAG8490770.1"/>
    <property type="molecule type" value="Genomic_DNA"/>
</dbReference>
<gene>
    <name evidence="1" type="ORF">POCULU_LOCUS2060</name>
</gene>
<comment type="caution">
    <text evidence="1">The sequence shown here is derived from an EMBL/GenBank/DDBJ whole genome shotgun (WGS) entry which is preliminary data.</text>
</comment>
<keyword evidence="2" id="KW-1185">Reference proteome</keyword>
<dbReference type="AlphaFoldDB" id="A0A9N8WMX3"/>
<organism evidence="1 2">
    <name type="scientific">Paraglomus occultum</name>
    <dbReference type="NCBI Taxonomy" id="144539"/>
    <lineage>
        <taxon>Eukaryota</taxon>
        <taxon>Fungi</taxon>
        <taxon>Fungi incertae sedis</taxon>
        <taxon>Mucoromycota</taxon>
        <taxon>Glomeromycotina</taxon>
        <taxon>Glomeromycetes</taxon>
        <taxon>Paraglomerales</taxon>
        <taxon>Paraglomeraceae</taxon>
        <taxon>Paraglomus</taxon>
    </lineage>
</organism>
<sequence>MVSVKSNRLAAHLQFEASVRKFLYKSLLQLAGSAKGSIEAQGFCDYGGGDQPALWGIRHDPRDRFIKRSCGGEILRLSPEKGCHTHTTTAGATNPLYGDFRCDLSASY</sequence>
<accession>A0A9N8WMX3</accession>
<protein>
    <submittedName>
        <fullName evidence="1">4240_t:CDS:1</fullName>
    </submittedName>
</protein>
<name>A0A9N8WMX3_9GLOM</name>
<evidence type="ECO:0000313" key="2">
    <source>
        <dbReference type="Proteomes" id="UP000789572"/>
    </source>
</evidence>
<dbReference type="Proteomes" id="UP000789572">
    <property type="component" value="Unassembled WGS sequence"/>
</dbReference>
<proteinExistence type="predicted"/>